<feature type="domain" description="RNA-binding S4" evidence="11">
    <location>
        <begin position="10"/>
        <end position="65"/>
    </location>
</feature>
<comment type="catalytic activity">
    <reaction evidence="1">
        <text>uridine(35) in tRNA(Tyr) = pseudouridine(35) in tRNA(Tyr)</text>
        <dbReference type="Rhea" id="RHEA:60556"/>
        <dbReference type="Rhea" id="RHEA-COMP:15607"/>
        <dbReference type="Rhea" id="RHEA-COMP:15608"/>
        <dbReference type="ChEBI" id="CHEBI:65314"/>
        <dbReference type="ChEBI" id="CHEBI:65315"/>
    </reaction>
</comment>
<dbReference type="EC" id="5.4.99.21" evidence="3"/>
<proteinExistence type="predicted"/>
<reference evidence="12 13" key="1">
    <citation type="submission" date="2023-07" db="EMBL/GenBank/DDBJ databases">
        <title>Sorghum-associated microbial communities from plants grown in Nebraska, USA.</title>
        <authorList>
            <person name="Schachtman D."/>
        </authorList>
    </citation>
    <scope>NUCLEOTIDE SEQUENCE [LARGE SCALE GENOMIC DNA]</scope>
    <source>
        <strain evidence="12 13">4249</strain>
    </source>
</reference>
<protein>
    <recommendedName>
        <fullName evidence="4">Dual-specificity RNA pseudouridine synthase RluF</fullName>
        <ecNumber evidence="3">5.4.99.21</ecNumber>
    </recommendedName>
    <alternativeName>
        <fullName evidence="6">23S rRNA pseudouridine(2604) synthase</fullName>
    </alternativeName>
    <alternativeName>
        <fullName evidence="8">Ribosomal large subunit pseudouridine synthase F</fullName>
    </alternativeName>
    <alternativeName>
        <fullName evidence="7">rRNA pseudouridylate synthase F</fullName>
    </alternativeName>
    <alternativeName>
        <fullName evidence="9">rRNA-uridine isomerase F</fullName>
    </alternativeName>
    <alternativeName>
        <fullName evidence="5">tRNA(Tyr) pseudouridine(35) synthase</fullName>
    </alternativeName>
</protein>
<evidence type="ECO:0000256" key="4">
    <source>
        <dbReference type="ARBA" id="ARBA00039989"/>
    </source>
</evidence>
<keyword evidence="12" id="KW-0413">Isomerase</keyword>
<keyword evidence="10" id="KW-0694">RNA-binding</keyword>
<dbReference type="Proteomes" id="UP001265700">
    <property type="component" value="Unassembled WGS sequence"/>
</dbReference>
<comment type="catalytic activity">
    <reaction evidence="2">
        <text>uridine(2604) in 23S rRNA = pseudouridine(2604) in 23S rRNA</text>
        <dbReference type="Rhea" id="RHEA:38875"/>
        <dbReference type="Rhea" id="RHEA-COMP:10093"/>
        <dbReference type="Rhea" id="RHEA-COMP:10094"/>
        <dbReference type="ChEBI" id="CHEBI:65314"/>
        <dbReference type="ChEBI" id="CHEBI:65315"/>
        <dbReference type="EC" id="5.4.99.21"/>
    </reaction>
</comment>
<evidence type="ECO:0000256" key="8">
    <source>
        <dbReference type="ARBA" id="ARBA00042890"/>
    </source>
</evidence>
<dbReference type="SUPFAM" id="SSF55120">
    <property type="entry name" value="Pseudouridine synthase"/>
    <property type="match status" value="1"/>
</dbReference>
<evidence type="ECO:0000256" key="2">
    <source>
        <dbReference type="ARBA" id="ARBA00036535"/>
    </source>
</evidence>
<dbReference type="InterPro" id="IPR002942">
    <property type="entry name" value="S4_RNA-bd"/>
</dbReference>
<dbReference type="Pfam" id="PF01479">
    <property type="entry name" value="S4"/>
    <property type="match status" value="1"/>
</dbReference>
<evidence type="ECO:0000256" key="6">
    <source>
        <dbReference type="ARBA" id="ARBA00041697"/>
    </source>
</evidence>
<keyword evidence="13" id="KW-1185">Reference proteome</keyword>
<dbReference type="InterPro" id="IPR020103">
    <property type="entry name" value="PsdUridine_synth_cat_dom_sf"/>
</dbReference>
<evidence type="ECO:0000256" key="7">
    <source>
        <dbReference type="ARBA" id="ARBA00042843"/>
    </source>
</evidence>
<evidence type="ECO:0000313" key="13">
    <source>
        <dbReference type="Proteomes" id="UP001265700"/>
    </source>
</evidence>
<evidence type="ECO:0000256" key="10">
    <source>
        <dbReference type="PROSITE-ProRule" id="PRU00182"/>
    </source>
</evidence>
<name>A0ABU1WLT7_9BURK</name>
<dbReference type="InterPro" id="IPR036986">
    <property type="entry name" value="S4_RNA-bd_sf"/>
</dbReference>
<dbReference type="Gene3D" id="3.10.290.10">
    <property type="entry name" value="RNA-binding S4 domain"/>
    <property type="match status" value="1"/>
</dbReference>
<dbReference type="SMART" id="SM00363">
    <property type="entry name" value="S4"/>
    <property type="match status" value="1"/>
</dbReference>
<organism evidence="12 13">
    <name type="scientific">Hydrogenophaga palleronii</name>
    <dbReference type="NCBI Taxonomy" id="65655"/>
    <lineage>
        <taxon>Bacteria</taxon>
        <taxon>Pseudomonadati</taxon>
        <taxon>Pseudomonadota</taxon>
        <taxon>Betaproteobacteria</taxon>
        <taxon>Burkholderiales</taxon>
        <taxon>Comamonadaceae</taxon>
        <taxon>Hydrogenophaga</taxon>
    </lineage>
</organism>
<evidence type="ECO:0000256" key="3">
    <source>
        <dbReference type="ARBA" id="ARBA00038922"/>
    </source>
</evidence>
<dbReference type="SUPFAM" id="SSF55174">
    <property type="entry name" value="Alpha-L RNA-binding motif"/>
    <property type="match status" value="1"/>
</dbReference>
<evidence type="ECO:0000259" key="11">
    <source>
        <dbReference type="SMART" id="SM00363"/>
    </source>
</evidence>
<evidence type="ECO:0000256" key="9">
    <source>
        <dbReference type="ARBA" id="ARBA00043147"/>
    </source>
</evidence>
<gene>
    <name evidence="12" type="ORF">J2W49_002218</name>
</gene>
<dbReference type="PANTHER" id="PTHR47683">
    <property type="entry name" value="PSEUDOURIDINE SYNTHASE FAMILY PROTEIN-RELATED"/>
    <property type="match status" value="1"/>
</dbReference>
<evidence type="ECO:0000256" key="1">
    <source>
        <dbReference type="ARBA" id="ARBA00036390"/>
    </source>
</evidence>
<dbReference type="CDD" id="cd00165">
    <property type="entry name" value="S4"/>
    <property type="match status" value="1"/>
</dbReference>
<sequence>MPDTGRPEPQRLAKRLAAQLPCSRSDAELYIAGGWVRVDGKVVQEPMERVRDDQTVQLDPKARLEPLASMTLIWHKPANRVLPDEPLLPDPLAAKWFTDANRFKGDRSGVRLLKAHLHKLLPVSPLGTKASGLMVFTQNPAVARKMTDDAGQLEHEWLAEVASDPELEDDARRDAVLKSLGKALFFDGWAVPSARASWQSELRLRLAIKGNRPGQVAHLCERAGLQLTALRRLRLGRVSLAGLPVGEWRFLMPYERF</sequence>
<dbReference type="PANTHER" id="PTHR47683:SF2">
    <property type="entry name" value="RNA-BINDING S4 DOMAIN-CONTAINING PROTEIN"/>
    <property type="match status" value="1"/>
</dbReference>
<dbReference type="PROSITE" id="PS50889">
    <property type="entry name" value="S4"/>
    <property type="match status" value="1"/>
</dbReference>
<accession>A0ABU1WLT7</accession>
<evidence type="ECO:0000313" key="12">
    <source>
        <dbReference type="EMBL" id="MDR7150260.1"/>
    </source>
</evidence>
<dbReference type="GO" id="GO:0160138">
    <property type="term" value="F:23S rRNA pseudouridine(2604) synthase activity"/>
    <property type="evidence" value="ECO:0007669"/>
    <property type="project" value="UniProtKB-EC"/>
</dbReference>
<dbReference type="EMBL" id="JAVDWU010000004">
    <property type="protein sequence ID" value="MDR7150260.1"/>
    <property type="molecule type" value="Genomic_DNA"/>
</dbReference>
<dbReference type="InterPro" id="IPR050343">
    <property type="entry name" value="RsuA_PseudoU_synthase"/>
</dbReference>
<dbReference type="Gene3D" id="3.30.2350.10">
    <property type="entry name" value="Pseudouridine synthase"/>
    <property type="match status" value="1"/>
</dbReference>
<dbReference type="RefSeq" id="WP_310315600.1">
    <property type="nucleotide sequence ID" value="NZ_JAVDWU010000004.1"/>
</dbReference>
<evidence type="ECO:0000256" key="5">
    <source>
        <dbReference type="ARBA" id="ARBA00041420"/>
    </source>
</evidence>
<comment type="caution">
    <text evidence="12">The sequence shown here is derived from an EMBL/GenBank/DDBJ whole genome shotgun (WGS) entry which is preliminary data.</text>
</comment>